<protein>
    <recommendedName>
        <fullName evidence="1">c-SKI SMAD4-binding domain-containing protein</fullName>
    </recommendedName>
</protein>
<dbReference type="GO" id="GO:0046332">
    <property type="term" value="F:SMAD binding"/>
    <property type="evidence" value="ECO:0007669"/>
    <property type="project" value="InterPro"/>
</dbReference>
<reference evidence="2" key="2">
    <citation type="submission" date="2020-11" db="EMBL/GenBank/DDBJ databases">
        <authorList>
            <person name="McCartney M.A."/>
            <person name="Auch B."/>
            <person name="Kono T."/>
            <person name="Mallez S."/>
            <person name="Becker A."/>
            <person name="Gohl D.M."/>
            <person name="Silverstein K.A.T."/>
            <person name="Koren S."/>
            <person name="Bechman K.B."/>
            <person name="Herman A."/>
            <person name="Abrahante J.E."/>
            <person name="Garbe J."/>
        </authorList>
    </citation>
    <scope>NUCLEOTIDE SEQUENCE</scope>
    <source>
        <strain evidence="2">Duluth1</strain>
        <tissue evidence="2">Whole animal</tissue>
    </source>
</reference>
<evidence type="ECO:0000259" key="1">
    <source>
        <dbReference type="Pfam" id="PF08782"/>
    </source>
</evidence>
<evidence type="ECO:0000313" key="3">
    <source>
        <dbReference type="Proteomes" id="UP000828390"/>
    </source>
</evidence>
<reference evidence="2" key="1">
    <citation type="journal article" date="2019" name="bioRxiv">
        <title>The Genome of the Zebra Mussel, Dreissena polymorpha: A Resource for Invasive Species Research.</title>
        <authorList>
            <person name="McCartney M.A."/>
            <person name="Auch B."/>
            <person name="Kono T."/>
            <person name="Mallez S."/>
            <person name="Zhang Y."/>
            <person name="Obille A."/>
            <person name="Becker A."/>
            <person name="Abrahante J.E."/>
            <person name="Garbe J."/>
            <person name="Badalamenti J.P."/>
            <person name="Herman A."/>
            <person name="Mangelson H."/>
            <person name="Liachko I."/>
            <person name="Sullivan S."/>
            <person name="Sone E.D."/>
            <person name="Koren S."/>
            <person name="Silverstein K.A.T."/>
            <person name="Beckman K.B."/>
            <person name="Gohl D.M."/>
        </authorList>
    </citation>
    <scope>NUCLEOTIDE SEQUENCE</scope>
    <source>
        <strain evidence="2">Duluth1</strain>
        <tissue evidence="2">Whole animal</tissue>
    </source>
</reference>
<name>A0A9D3YVF2_DREPO</name>
<dbReference type="AlphaFoldDB" id="A0A9D3YVF2"/>
<accession>A0A9D3YVF2</accession>
<dbReference type="Proteomes" id="UP000828390">
    <property type="component" value="Unassembled WGS sequence"/>
</dbReference>
<dbReference type="SUPFAM" id="SSF63763">
    <property type="entry name" value="SAND domain-like"/>
    <property type="match status" value="1"/>
</dbReference>
<feature type="domain" description="c-SKI SMAD4-binding" evidence="1">
    <location>
        <begin position="126"/>
        <end position="163"/>
    </location>
</feature>
<comment type="caution">
    <text evidence="2">The sequence shown here is derived from an EMBL/GenBank/DDBJ whole genome shotgun (WGS) entry which is preliminary data.</text>
</comment>
<sequence>MSADDLKVSPTLPDEILDSAEYSDSLTDEAVEQVGHAAQEFQSESSSVKENTGILKDENGNAAASSLTQCILNSVKTQVSTDDSRPALSLMKRKENIQISQDEVPLRIIHRDASPITEPRTRTQLGEVFVDRYHNKRSICVRCYTCRKMLSVDSFLRHLHDNTGMLVVTATRSLGISEGDLTETDRKTLGNVPAQEGNCLTIISCHHLTLCRRAWCISWNRKLVIMGKQKD</sequence>
<organism evidence="2 3">
    <name type="scientific">Dreissena polymorpha</name>
    <name type="common">Zebra mussel</name>
    <name type="synonym">Mytilus polymorpha</name>
    <dbReference type="NCBI Taxonomy" id="45954"/>
    <lineage>
        <taxon>Eukaryota</taxon>
        <taxon>Metazoa</taxon>
        <taxon>Spiralia</taxon>
        <taxon>Lophotrochozoa</taxon>
        <taxon>Mollusca</taxon>
        <taxon>Bivalvia</taxon>
        <taxon>Autobranchia</taxon>
        <taxon>Heteroconchia</taxon>
        <taxon>Euheterodonta</taxon>
        <taxon>Imparidentia</taxon>
        <taxon>Neoheterodontei</taxon>
        <taxon>Myida</taxon>
        <taxon>Dreissenoidea</taxon>
        <taxon>Dreissenidae</taxon>
        <taxon>Dreissena</taxon>
    </lineage>
</organism>
<dbReference type="InterPro" id="IPR010919">
    <property type="entry name" value="SAND-like_dom_sf"/>
</dbReference>
<keyword evidence="3" id="KW-1185">Reference proteome</keyword>
<evidence type="ECO:0000313" key="2">
    <source>
        <dbReference type="EMBL" id="KAH3705266.1"/>
    </source>
</evidence>
<dbReference type="Gene3D" id="3.10.390.10">
    <property type="entry name" value="SAND domain-like"/>
    <property type="match status" value="1"/>
</dbReference>
<dbReference type="EMBL" id="JAIWYP010000015">
    <property type="protein sequence ID" value="KAH3705266.1"/>
    <property type="molecule type" value="Genomic_DNA"/>
</dbReference>
<dbReference type="InterPro" id="IPR014890">
    <property type="entry name" value="c-SKI_SMAD4-bd_dom"/>
</dbReference>
<gene>
    <name evidence="2" type="ORF">DPMN_080334</name>
</gene>
<proteinExistence type="predicted"/>
<dbReference type="Pfam" id="PF08782">
    <property type="entry name" value="c-SKI_SMAD_bind"/>
    <property type="match status" value="1"/>
</dbReference>